<keyword evidence="4 10" id="KW-0285">Flavoprotein</keyword>
<comment type="caution">
    <text evidence="11">The sequence shown here is derived from an EMBL/GenBank/DDBJ whole genome shotgun (WGS) entry which is preliminary data.</text>
</comment>
<evidence type="ECO:0000256" key="10">
    <source>
        <dbReference type="RuleBase" id="RU361177"/>
    </source>
</evidence>
<dbReference type="EMBL" id="CAWUPB010001173">
    <property type="protein sequence ID" value="CAK7346862.1"/>
    <property type="molecule type" value="Genomic_DNA"/>
</dbReference>
<dbReference type="InterPro" id="IPR020946">
    <property type="entry name" value="Flavin_mOase-like"/>
</dbReference>
<dbReference type="PANTHER" id="PTHR43539:SF47">
    <property type="entry name" value="FLAVIN-CONTAINING MONOOXYGENASE"/>
    <property type="match status" value="1"/>
</dbReference>
<dbReference type="PANTHER" id="PTHR43539">
    <property type="entry name" value="FLAVIN-BINDING MONOOXYGENASE-LIKE PROTEIN (AFU_ORTHOLOGUE AFUA_4G09220)"/>
    <property type="match status" value="1"/>
</dbReference>
<keyword evidence="5 10" id="KW-0274">FAD</keyword>
<keyword evidence="7 10" id="KW-0560">Oxidoreductase</keyword>
<keyword evidence="12" id="KW-1185">Reference proteome</keyword>
<organism evidence="11 12">
    <name type="scientific">Dovyalis caffra</name>
    <dbReference type="NCBI Taxonomy" id="77055"/>
    <lineage>
        <taxon>Eukaryota</taxon>
        <taxon>Viridiplantae</taxon>
        <taxon>Streptophyta</taxon>
        <taxon>Embryophyta</taxon>
        <taxon>Tracheophyta</taxon>
        <taxon>Spermatophyta</taxon>
        <taxon>Magnoliopsida</taxon>
        <taxon>eudicotyledons</taxon>
        <taxon>Gunneridae</taxon>
        <taxon>Pentapetalae</taxon>
        <taxon>rosids</taxon>
        <taxon>fabids</taxon>
        <taxon>Malpighiales</taxon>
        <taxon>Salicaceae</taxon>
        <taxon>Flacourtieae</taxon>
        <taxon>Dovyalis</taxon>
    </lineage>
</organism>
<gene>
    <name evidence="11" type="ORF">DCAF_LOCUS19540</name>
</gene>
<sequence>MEEVVVIIGAGPAGLASSACLNRVNIPNIVLEREDCYASLWRKKAYDRLKLHLGKPFCELPYMPYPPNLPMFVPKNDFISYLDDYASHFGISPRFHCYVESVYHDKSAGKWCIVAKNNKLNTTEVYIAKFLVVATGENSEGLIPKVPGLDSFEGMYMHSSQYENGKDFSGKDVLVVGCGNSGMEIAYDLFYWGAKTSIVARSPVHVVSKEIVFLGMCFLKYLPCRLVDFIATVLSKIKFGDISKYGIQRPAEGPFYIKATTGRSPTIDVGTVQRIKTGEIQVFPSITNIKGSEITFKNGKSNRYNAIVFATGYRSTVMDWLKDEKNLFNENGMPKLNFPNHWKGKNGLYCAGFSRRGLMGISVDAQRIATDISLAWKGTSESSKVEKDTKKAYGLASYV</sequence>
<keyword evidence="6" id="KW-0521">NADP</keyword>
<keyword evidence="8" id="KW-0073">Auxin biosynthesis</keyword>
<evidence type="ECO:0000256" key="8">
    <source>
        <dbReference type="ARBA" id="ARBA00023070"/>
    </source>
</evidence>
<name>A0AAV1S7G7_9ROSI</name>
<evidence type="ECO:0000256" key="2">
    <source>
        <dbReference type="ARBA" id="ARBA00004814"/>
    </source>
</evidence>
<comment type="catalytic activity">
    <reaction evidence="9">
        <text>indole-3-pyruvate + NADPH + O2 + H(+) = (indol-3-yl)acetate + CO2 + NADP(+) + H2O</text>
        <dbReference type="Rhea" id="RHEA:34331"/>
        <dbReference type="ChEBI" id="CHEBI:15377"/>
        <dbReference type="ChEBI" id="CHEBI:15378"/>
        <dbReference type="ChEBI" id="CHEBI:15379"/>
        <dbReference type="ChEBI" id="CHEBI:16526"/>
        <dbReference type="ChEBI" id="CHEBI:17640"/>
        <dbReference type="ChEBI" id="CHEBI:30854"/>
        <dbReference type="ChEBI" id="CHEBI:57783"/>
        <dbReference type="ChEBI" id="CHEBI:58349"/>
        <dbReference type="EC" id="1.14.13.168"/>
    </reaction>
</comment>
<keyword evidence="10" id="KW-0503">Monooxygenase</keyword>
<evidence type="ECO:0000256" key="9">
    <source>
        <dbReference type="ARBA" id="ARBA00047707"/>
    </source>
</evidence>
<dbReference type="GO" id="GO:0050661">
    <property type="term" value="F:NADP binding"/>
    <property type="evidence" value="ECO:0007669"/>
    <property type="project" value="InterPro"/>
</dbReference>
<protein>
    <recommendedName>
        <fullName evidence="10">Flavin-containing monooxygenase</fullName>
        <ecNumber evidence="10">1.-.-.-</ecNumber>
    </recommendedName>
</protein>
<dbReference type="GO" id="GO:0004499">
    <property type="term" value="F:N,N-dimethylaniline monooxygenase activity"/>
    <property type="evidence" value="ECO:0007669"/>
    <property type="project" value="InterPro"/>
</dbReference>
<dbReference type="GO" id="GO:0103075">
    <property type="term" value="F:indole-3-pyruvate monooxygenase activity"/>
    <property type="evidence" value="ECO:0007669"/>
    <property type="project" value="UniProtKB-EC"/>
</dbReference>
<comment type="cofactor">
    <cofactor evidence="1 10">
        <name>FAD</name>
        <dbReference type="ChEBI" id="CHEBI:57692"/>
    </cofactor>
</comment>
<evidence type="ECO:0000256" key="1">
    <source>
        <dbReference type="ARBA" id="ARBA00001974"/>
    </source>
</evidence>
<dbReference type="GO" id="GO:0050660">
    <property type="term" value="F:flavin adenine dinucleotide binding"/>
    <property type="evidence" value="ECO:0007669"/>
    <property type="project" value="InterPro"/>
</dbReference>
<dbReference type="Pfam" id="PF00743">
    <property type="entry name" value="FMO-like"/>
    <property type="match status" value="1"/>
</dbReference>
<dbReference type="Proteomes" id="UP001314170">
    <property type="component" value="Unassembled WGS sequence"/>
</dbReference>
<comment type="pathway">
    <text evidence="2">Plant hormone metabolism; auxin biosynthesis.</text>
</comment>
<dbReference type="PRINTS" id="PR00368">
    <property type="entry name" value="FADPNR"/>
</dbReference>
<evidence type="ECO:0000256" key="3">
    <source>
        <dbReference type="ARBA" id="ARBA00009183"/>
    </source>
</evidence>
<evidence type="ECO:0000256" key="6">
    <source>
        <dbReference type="ARBA" id="ARBA00022857"/>
    </source>
</evidence>
<dbReference type="PIRSF" id="PIRSF000332">
    <property type="entry name" value="FMO"/>
    <property type="match status" value="1"/>
</dbReference>
<evidence type="ECO:0000256" key="4">
    <source>
        <dbReference type="ARBA" id="ARBA00022630"/>
    </source>
</evidence>
<evidence type="ECO:0000313" key="12">
    <source>
        <dbReference type="Proteomes" id="UP001314170"/>
    </source>
</evidence>
<comment type="similarity">
    <text evidence="3 10">Belongs to the FMO family.</text>
</comment>
<dbReference type="AlphaFoldDB" id="A0AAV1S7G7"/>
<reference evidence="11 12" key="1">
    <citation type="submission" date="2024-01" db="EMBL/GenBank/DDBJ databases">
        <authorList>
            <person name="Waweru B."/>
        </authorList>
    </citation>
    <scope>NUCLEOTIDE SEQUENCE [LARGE SCALE GENOMIC DNA]</scope>
</reference>
<dbReference type="GO" id="GO:0009851">
    <property type="term" value="P:auxin biosynthetic process"/>
    <property type="evidence" value="ECO:0007669"/>
    <property type="project" value="UniProtKB-KW"/>
</dbReference>
<dbReference type="InterPro" id="IPR036188">
    <property type="entry name" value="FAD/NAD-bd_sf"/>
</dbReference>
<accession>A0AAV1S7G7</accession>
<dbReference type="EC" id="1.-.-.-" evidence="10"/>
<dbReference type="Gene3D" id="3.50.50.60">
    <property type="entry name" value="FAD/NAD(P)-binding domain"/>
    <property type="match status" value="1"/>
</dbReference>
<evidence type="ECO:0000313" key="11">
    <source>
        <dbReference type="EMBL" id="CAK7346862.1"/>
    </source>
</evidence>
<dbReference type="PRINTS" id="PR00469">
    <property type="entry name" value="PNDRDTASEII"/>
</dbReference>
<dbReference type="InterPro" id="IPR050982">
    <property type="entry name" value="Auxin_biosynth/cation_transpt"/>
</dbReference>
<evidence type="ECO:0000256" key="7">
    <source>
        <dbReference type="ARBA" id="ARBA00023002"/>
    </source>
</evidence>
<proteinExistence type="inferred from homology"/>
<dbReference type="InterPro" id="IPR000960">
    <property type="entry name" value="Flavin_mOase"/>
</dbReference>
<dbReference type="SUPFAM" id="SSF51905">
    <property type="entry name" value="FAD/NAD(P)-binding domain"/>
    <property type="match status" value="2"/>
</dbReference>
<evidence type="ECO:0000256" key="5">
    <source>
        <dbReference type="ARBA" id="ARBA00022827"/>
    </source>
</evidence>